<accession>A0A2A2GGA1</accession>
<dbReference type="InterPro" id="IPR002125">
    <property type="entry name" value="CMP_dCMP_dom"/>
</dbReference>
<protein>
    <recommendedName>
        <fullName evidence="8">tRNA-specific adenosine deaminase</fullName>
        <ecNumber evidence="8">3.5.4.33</ecNumber>
    </recommendedName>
</protein>
<comment type="function">
    <text evidence="8">Catalyzes the deamination of adenosine to inosine at the wobble position 34 of tRNA(Arg2).</text>
</comment>
<evidence type="ECO:0000256" key="7">
    <source>
        <dbReference type="ARBA" id="ARBA00048045"/>
    </source>
</evidence>
<comment type="catalytic activity">
    <reaction evidence="7 8">
        <text>adenosine(34) in tRNA + H2O + H(+) = inosine(34) in tRNA + NH4(+)</text>
        <dbReference type="Rhea" id="RHEA:43168"/>
        <dbReference type="Rhea" id="RHEA-COMP:10373"/>
        <dbReference type="Rhea" id="RHEA-COMP:10374"/>
        <dbReference type="ChEBI" id="CHEBI:15377"/>
        <dbReference type="ChEBI" id="CHEBI:15378"/>
        <dbReference type="ChEBI" id="CHEBI:28938"/>
        <dbReference type="ChEBI" id="CHEBI:74411"/>
        <dbReference type="ChEBI" id="CHEBI:82852"/>
        <dbReference type="EC" id="3.5.4.33"/>
    </reaction>
</comment>
<gene>
    <name evidence="8" type="primary">tadA</name>
    <name evidence="10" type="ORF">CK503_00075</name>
</gene>
<name>A0A2A2GGA1_9BACT</name>
<proteinExistence type="inferred from homology"/>
<comment type="subunit">
    <text evidence="2 8">Homodimer.</text>
</comment>
<comment type="cofactor">
    <cofactor evidence="8">
        <name>Zn(2+)</name>
        <dbReference type="ChEBI" id="CHEBI:29105"/>
    </cofactor>
    <text evidence="8">Binds 1 zinc ion per subunit.</text>
</comment>
<keyword evidence="3 8" id="KW-0819">tRNA processing</keyword>
<dbReference type="NCBIfam" id="NF008113">
    <property type="entry name" value="PRK10860.1"/>
    <property type="match status" value="1"/>
</dbReference>
<dbReference type="PROSITE" id="PS51747">
    <property type="entry name" value="CYT_DCMP_DEAMINASES_2"/>
    <property type="match status" value="1"/>
</dbReference>
<dbReference type="CDD" id="cd01285">
    <property type="entry name" value="nucleoside_deaminase"/>
    <property type="match status" value="1"/>
</dbReference>
<evidence type="ECO:0000313" key="11">
    <source>
        <dbReference type="Proteomes" id="UP000218831"/>
    </source>
</evidence>
<dbReference type="Pfam" id="PF00383">
    <property type="entry name" value="dCMP_cyt_deam_1"/>
    <property type="match status" value="1"/>
</dbReference>
<dbReference type="GO" id="GO:0008270">
    <property type="term" value="F:zinc ion binding"/>
    <property type="evidence" value="ECO:0007669"/>
    <property type="project" value="UniProtKB-UniRule"/>
</dbReference>
<feature type="binding site" evidence="8">
    <location>
        <position position="76"/>
    </location>
    <ligand>
        <name>Zn(2+)</name>
        <dbReference type="ChEBI" id="CHEBI:29105"/>
        <note>catalytic</note>
    </ligand>
</feature>
<dbReference type="SUPFAM" id="SSF53927">
    <property type="entry name" value="Cytidine deaminase-like"/>
    <property type="match status" value="1"/>
</dbReference>
<dbReference type="InterPro" id="IPR028883">
    <property type="entry name" value="tRNA_aden_deaminase"/>
</dbReference>
<sequence>MQQAFFLAEQAYEEKEVPVGAIVVKNDRIIGKGYNQTERLNDATAHAEMLAISAACSTLGQKYLQDCTIYVTLEPCPMCTGALVWSKIDQVVIGALDAKAGSCGSVYNLAESNKLNHQVDVMHGFMEEDCEWILKKFFQERRSEGNGRPNL</sequence>
<dbReference type="OrthoDB" id="9802676at2"/>
<feature type="active site" description="Proton donor" evidence="8">
    <location>
        <position position="48"/>
    </location>
</feature>
<evidence type="ECO:0000259" key="9">
    <source>
        <dbReference type="PROSITE" id="PS51747"/>
    </source>
</evidence>
<dbReference type="Proteomes" id="UP000218831">
    <property type="component" value="Unassembled WGS sequence"/>
</dbReference>
<dbReference type="InterPro" id="IPR016193">
    <property type="entry name" value="Cytidine_deaminase-like"/>
</dbReference>
<dbReference type="AlphaFoldDB" id="A0A2A2GGA1"/>
<evidence type="ECO:0000256" key="5">
    <source>
        <dbReference type="ARBA" id="ARBA00022801"/>
    </source>
</evidence>
<keyword evidence="5 8" id="KW-0378">Hydrolase</keyword>
<dbReference type="PANTHER" id="PTHR11079:SF202">
    <property type="entry name" value="TRNA-SPECIFIC ADENOSINE DEAMINASE"/>
    <property type="match status" value="1"/>
</dbReference>
<feature type="binding site" evidence="8">
    <location>
        <position position="79"/>
    </location>
    <ligand>
        <name>Zn(2+)</name>
        <dbReference type="ChEBI" id="CHEBI:29105"/>
        <note>catalytic</note>
    </ligand>
</feature>
<keyword evidence="11" id="KW-1185">Reference proteome</keyword>
<dbReference type="InterPro" id="IPR016192">
    <property type="entry name" value="APOBEC/CMP_deaminase_Zn-bd"/>
</dbReference>
<organism evidence="10 11">
    <name type="scientific">Fodinibius salipaludis</name>
    <dbReference type="NCBI Taxonomy" id="2032627"/>
    <lineage>
        <taxon>Bacteria</taxon>
        <taxon>Pseudomonadati</taxon>
        <taxon>Balneolota</taxon>
        <taxon>Balneolia</taxon>
        <taxon>Balneolales</taxon>
        <taxon>Balneolaceae</taxon>
        <taxon>Fodinibius</taxon>
    </lineage>
</organism>
<dbReference type="EC" id="3.5.4.33" evidence="8"/>
<keyword evidence="6 8" id="KW-0862">Zinc</keyword>
<feature type="domain" description="CMP/dCMP-type deaminase" evidence="9">
    <location>
        <begin position="1"/>
        <end position="105"/>
    </location>
</feature>
<evidence type="ECO:0000256" key="4">
    <source>
        <dbReference type="ARBA" id="ARBA00022723"/>
    </source>
</evidence>
<feature type="binding site" evidence="8">
    <location>
        <position position="46"/>
    </location>
    <ligand>
        <name>Zn(2+)</name>
        <dbReference type="ChEBI" id="CHEBI:29105"/>
        <note>catalytic</note>
    </ligand>
</feature>
<dbReference type="HAMAP" id="MF_00972">
    <property type="entry name" value="tRNA_aden_deaminase"/>
    <property type="match status" value="1"/>
</dbReference>
<reference evidence="10 11" key="1">
    <citation type="submission" date="2017-08" db="EMBL/GenBank/DDBJ databases">
        <title>Aliifodinibius alkalisoli sp. nov., isolated from saline alkaline soil.</title>
        <authorList>
            <person name="Liu D."/>
            <person name="Zhang G."/>
        </authorList>
    </citation>
    <scope>NUCLEOTIDE SEQUENCE [LARGE SCALE GENOMIC DNA]</scope>
    <source>
        <strain evidence="10 11">WN023</strain>
    </source>
</reference>
<evidence type="ECO:0000256" key="8">
    <source>
        <dbReference type="HAMAP-Rule" id="MF_00972"/>
    </source>
</evidence>
<evidence type="ECO:0000256" key="1">
    <source>
        <dbReference type="ARBA" id="ARBA00010669"/>
    </source>
</evidence>
<evidence type="ECO:0000313" key="10">
    <source>
        <dbReference type="EMBL" id="PAU95919.1"/>
    </source>
</evidence>
<dbReference type="EMBL" id="NSKE01000001">
    <property type="protein sequence ID" value="PAU95919.1"/>
    <property type="molecule type" value="Genomic_DNA"/>
</dbReference>
<keyword evidence="4 8" id="KW-0479">Metal-binding</keyword>
<dbReference type="GO" id="GO:0002100">
    <property type="term" value="P:tRNA wobble adenosine to inosine editing"/>
    <property type="evidence" value="ECO:0007669"/>
    <property type="project" value="UniProtKB-UniRule"/>
</dbReference>
<comment type="similarity">
    <text evidence="1">Belongs to the cytidine and deoxycytidylate deaminase family. ADAT2 subfamily.</text>
</comment>
<comment type="caution">
    <text evidence="10">The sequence shown here is derived from an EMBL/GenBank/DDBJ whole genome shotgun (WGS) entry which is preliminary data.</text>
</comment>
<dbReference type="Gene3D" id="3.40.140.10">
    <property type="entry name" value="Cytidine Deaminase, domain 2"/>
    <property type="match status" value="1"/>
</dbReference>
<dbReference type="GO" id="GO:0052717">
    <property type="term" value="F:tRNA-specific adenosine-34 deaminase activity"/>
    <property type="evidence" value="ECO:0007669"/>
    <property type="project" value="UniProtKB-UniRule"/>
</dbReference>
<evidence type="ECO:0000256" key="6">
    <source>
        <dbReference type="ARBA" id="ARBA00022833"/>
    </source>
</evidence>
<evidence type="ECO:0000256" key="2">
    <source>
        <dbReference type="ARBA" id="ARBA00011738"/>
    </source>
</evidence>
<dbReference type="PROSITE" id="PS00903">
    <property type="entry name" value="CYT_DCMP_DEAMINASES_1"/>
    <property type="match status" value="1"/>
</dbReference>
<dbReference type="PANTHER" id="PTHR11079">
    <property type="entry name" value="CYTOSINE DEAMINASE FAMILY MEMBER"/>
    <property type="match status" value="1"/>
</dbReference>
<evidence type="ECO:0000256" key="3">
    <source>
        <dbReference type="ARBA" id="ARBA00022694"/>
    </source>
</evidence>